<name>A0ABS0YUI6_9BACT</name>
<dbReference type="EMBL" id="JAEMHK010000012">
    <property type="protein sequence ID" value="MBJ6801579.1"/>
    <property type="molecule type" value="Genomic_DNA"/>
</dbReference>
<evidence type="ECO:0000313" key="2">
    <source>
        <dbReference type="Proteomes" id="UP000641025"/>
    </source>
</evidence>
<protein>
    <submittedName>
        <fullName evidence="1">Uncharacterized protein</fullName>
    </submittedName>
</protein>
<dbReference type="Proteomes" id="UP000641025">
    <property type="component" value="Unassembled WGS sequence"/>
</dbReference>
<proteinExistence type="predicted"/>
<reference evidence="1 2" key="1">
    <citation type="submission" date="2020-12" db="EMBL/GenBank/DDBJ databases">
        <title>Geomonas sp. Red259, isolated from paddy soil.</title>
        <authorList>
            <person name="Xu Z."/>
            <person name="Zhang Z."/>
            <person name="Masuda Y."/>
            <person name="Itoh H."/>
            <person name="Senoo K."/>
        </authorList>
    </citation>
    <scope>NUCLEOTIDE SEQUENCE [LARGE SCALE GENOMIC DNA]</scope>
    <source>
        <strain evidence="1 2">Red259</strain>
    </source>
</reference>
<gene>
    <name evidence="1" type="ORF">JFN90_15720</name>
</gene>
<sequence>MGLIIDTLIIGLGEPTILTKAFPRCEVTRLSGANSTMQRYRVALKDEDEQRYFDFLQDNCMAMASNKFYFRIKNDASFAERMRARLATGGCGKK</sequence>
<comment type="caution">
    <text evidence="1">The sequence shown here is derived from an EMBL/GenBank/DDBJ whole genome shotgun (WGS) entry which is preliminary data.</text>
</comment>
<organism evidence="1 2">
    <name type="scientific">Geomonas propionica</name>
    <dbReference type="NCBI Taxonomy" id="2798582"/>
    <lineage>
        <taxon>Bacteria</taxon>
        <taxon>Pseudomonadati</taxon>
        <taxon>Thermodesulfobacteriota</taxon>
        <taxon>Desulfuromonadia</taxon>
        <taxon>Geobacterales</taxon>
        <taxon>Geobacteraceae</taxon>
        <taxon>Geomonas</taxon>
    </lineage>
</organism>
<evidence type="ECO:0000313" key="1">
    <source>
        <dbReference type="EMBL" id="MBJ6801579.1"/>
    </source>
</evidence>
<dbReference type="RefSeq" id="WP_199396074.1">
    <property type="nucleotide sequence ID" value="NZ_JAEMHK010000012.1"/>
</dbReference>
<keyword evidence="2" id="KW-1185">Reference proteome</keyword>
<accession>A0ABS0YUI6</accession>